<dbReference type="AlphaFoldDB" id="A0A7Z0CR58"/>
<accession>A0A7Z0CR58</accession>
<feature type="chain" id="PRO_5030679663" evidence="1">
    <location>
        <begin position="28"/>
        <end position="41"/>
    </location>
</feature>
<sequence>MRKFKLVLAGFAVATLGLVGAAAPAHAGGQSAVSAKNVWCC</sequence>
<dbReference type="EMBL" id="JACBZM010000001">
    <property type="protein sequence ID" value="NYI47522.1"/>
    <property type="molecule type" value="Genomic_DNA"/>
</dbReference>
<reference evidence="2 3" key="1">
    <citation type="submission" date="2020-07" db="EMBL/GenBank/DDBJ databases">
        <title>Sequencing the genomes of 1000 actinobacteria strains.</title>
        <authorList>
            <person name="Klenk H.-P."/>
        </authorList>
    </citation>
    <scope>NUCLEOTIDE SEQUENCE [LARGE SCALE GENOMIC DNA]</scope>
    <source>
        <strain evidence="2 3">DSM 15131</strain>
    </source>
</reference>
<evidence type="ECO:0000256" key="1">
    <source>
        <dbReference type="SAM" id="SignalP"/>
    </source>
</evidence>
<name>A0A7Z0CR58_9ACTN</name>
<dbReference type="RefSeq" id="WP_257026969.1">
    <property type="nucleotide sequence ID" value="NZ_JACBZM010000001.1"/>
</dbReference>
<evidence type="ECO:0000313" key="2">
    <source>
        <dbReference type="EMBL" id="NYI47522.1"/>
    </source>
</evidence>
<proteinExistence type="predicted"/>
<gene>
    <name evidence="2" type="ORF">BJ993_004602</name>
</gene>
<evidence type="ECO:0000313" key="3">
    <source>
        <dbReference type="Proteomes" id="UP000562045"/>
    </source>
</evidence>
<comment type="caution">
    <text evidence="2">The sequence shown here is derived from an EMBL/GenBank/DDBJ whole genome shotgun (WGS) entry which is preliminary data.</text>
</comment>
<organism evidence="2 3">
    <name type="scientific">Nocardioides aromaticivorans</name>
    <dbReference type="NCBI Taxonomy" id="200618"/>
    <lineage>
        <taxon>Bacteria</taxon>
        <taxon>Bacillati</taxon>
        <taxon>Actinomycetota</taxon>
        <taxon>Actinomycetes</taxon>
        <taxon>Propionibacteriales</taxon>
        <taxon>Nocardioidaceae</taxon>
        <taxon>Nocardioides</taxon>
    </lineage>
</organism>
<protein>
    <submittedName>
        <fullName evidence="2">Uncharacterized protein</fullName>
    </submittedName>
</protein>
<feature type="signal peptide" evidence="1">
    <location>
        <begin position="1"/>
        <end position="27"/>
    </location>
</feature>
<keyword evidence="1" id="KW-0732">Signal</keyword>
<dbReference type="Proteomes" id="UP000562045">
    <property type="component" value="Unassembled WGS sequence"/>
</dbReference>